<gene>
    <name evidence="4" type="ORF">UK23_44335</name>
</gene>
<dbReference type="Pfam" id="PF09423">
    <property type="entry name" value="PhoD"/>
    <property type="match status" value="1"/>
</dbReference>
<protein>
    <submittedName>
        <fullName evidence="4">Alkaline phosphatase</fullName>
    </submittedName>
</protein>
<evidence type="ECO:0000313" key="5">
    <source>
        <dbReference type="Proteomes" id="UP000033393"/>
    </source>
</evidence>
<proteinExistence type="predicted"/>
<dbReference type="InterPro" id="IPR032093">
    <property type="entry name" value="PhoD_N"/>
</dbReference>
<dbReference type="Pfam" id="PF16655">
    <property type="entry name" value="PhoD_N"/>
    <property type="match status" value="1"/>
</dbReference>
<reference evidence="4 5" key="1">
    <citation type="submission" date="2015-02" db="EMBL/GenBank/DDBJ databases">
        <authorList>
            <person name="Ju K.-S."/>
            <person name="Doroghazi J.R."/>
            <person name="Metcalf W."/>
        </authorList>
    </citation>
    <scope>NUCLEOTIDE SEQUENCE [LARGE SCALE GENOMIC DNA]</scope>
    <source>
        <strain evidence="4 5">NRRL B-16140</strain>
    </source>
</reference>
<evidence type="ECO:0000259" key="3">
    <source>
        <dbReference type="Pfam" id="PF16655"/>
    </source>
</evidence>
<accession>A0A0F0GEX1</accession>
<dbReference type="SUPFAM" id="SSF56300">
    <property type="entry name" value="Metallo-dependent phosphatases"/>
    <property type="match status" value="1"/>
</dbReference>
<dbReference type="EMBL" id="JYJG01000482">
    <property type="protein sequence ID" value="KJK33977.1"/>
    <property type="molecule type" value="Genomic_DNA"/>
</dbReference>
<dbReference type="PANTHER" id="PTHR43606:SF2">
    <property type="entry name" value="ALKALINE PHOSPHATASE FAMILY PROTEIN (AFU_ORTHOLOGUE AFUA_5G03860)"/>
    <property type="match status" value="1"/>
</dbReference>
<dbReference type="CDD" id="cd07389">
    <property type="entry name" value="MPP_PhoD"/>
    <property type="match status" value="1"/>
</dbReference>
<feature type="domain" description="PhoD-like phosphatase metallophosphatase" evidence="2">
    <location>
        <begin position="135"/>
        <end position="450"/>
    </location>
</feature>
<feature type="domain" description="Phospholipase D N-terminal" evidence="3">
    <location>
        <begin position="40"/>
        <end position="124"/>
    </location>
</feature>
<dbReference type="InterPro" id="IPR052900">
    <property type="entry name" value="Phospholipid_Metab_Enz"/>
</dbReference>
<keyword evidence="1" id="KW-0732">Signal</keyword>
<evidence type="ECO:0000256" key="1">
    <source>
        <dbReference type="SAM" id="SignalP"/>
    </source>
</evidence>
<dbReference type="PANTHER" id="PTHR43606">
    <property type="entry name" value="PHOSPHATASE, PUTATIVE (AFU_ORTHOLOGUE AFUA_6G08710)-RELATED"/>
    <property type="match status" value="1"/>
</dbReference>
<feature type="signal peptide" evidence="1">
    <location>
        <begin position="1"/>
        <end position="32"/>
    </location>
</feature>
<dbReference type="InterPro" id="IPR038607">
    <property type="entry name" value="PhoD-like_sf"/>
</dbReference>
<keyword evidence="5" id="KW-1185">Reference proteome</keyword>
<dbReference type="PATRIC" id="fig|68170.10.peg.2082"/>
<dbReference type="InterPro" id="IPR029052">
    <property type="entry name" value="Metallo-depent_PP-like"/>
</dbReference>
<dbReference type="PROSITE" id="PS51318">
    <property type="entry name" value="TAT"/>
    <property type="match status" value="1"/>
</dbReference>
<dbReference type="InterPro" id="IPR006311">
    <property type="entry name" value="TAT_signal"/>
</dbReference>
<dbReference type="Gene3D" id="3.60.21.70">
    <property type="entry name" value="PhoD-like phosphatase"/>
    <property type="match status" value="1"/>
</dbReference>
<dbReference type="Proteomes" id="UP000033393">
    <property type="component" value="Unassembled WGS sequence"/>
</dbReference>
<organism evidence="4 5">
    <name type="scientific">Lentzea aerocolonigenes</name>
    <name type="common">Lechevalieria aerocolonigenes</name>
    <name type="synonym">Saccharothrix aerocolonigenes</name>
    <dbReference type="NCBI Taxonomy" id="68170"/>
    <lineage>
        <taxon>Bacteria</taxon>
        <taxon>Bacillati</taxon>
        <taxon>Actinomycetota</taxon>
        <taxon>Actinomycetes</taxon>
        <taxon>Pseudonocardiales</taxon>
        <taxon>Pseudonocardiaceae</taxon>
        <taxon>Lentzea</taxon>
    </lineage>
</organism>
<dbReference type="InterPro" id="IPR018946">
    <property type="entry name" value="PhoD-like_MPP"/>
</dbReference>
<feature type="chain" id="PRO_5002441145" evidence="1">
    <location>
        <begin position="33"/>
        <end position="483"/>
    </location>
</feature>
<sequence length="483" mass="53842">MLDGMTGVDRRTFLAVSAVVAGTAASAGIAHAAEAPVFAHGVASGDPLPDGILLWTRVVTDESVRWEVARDESFEHVVARGRTRTGAHRDHTVKVEVSGLRRATRYWYRFRVDDVVSPVGRTRTAPAGDCPSVRFGVVSCANWMAGHFVPYGYLADRDDLDAVIHLGDYIYPHYDPKVRDAEPKHEIITLADYRTRHALYKTDPHLQRLHAAHPMIATWDDNESADNSSAVGALGHDPATEGPWAVRLAAATRAYFEWMPIREGIMFRRLRYGSLCDLTMLDLRSYRTPETIMGARQRDWLIRGICDDSARWRLIGTSVMFSPLAIPPAPGFPSVNTDQWDGFPTDRELVVRALDRKGMKNAVFLTGDIHSSWAVDVPDGSALKSVATEYITTSITSDNFDEFLNVPPRTGSLALEAAIIAKNPHVRFVELDSHGVSTLDITPDEVRMDWFYTSDRTDPNATIRKAHSWRTRYGTARVEPVLF</sequence>
<dbReference type="AlphaFoldDB" id="A0A0F0GEX1"/>
<comment type="caution">
    <text evidence="4">The sequence shown here is derived from an EMBL/GenBank/DDBJ whole genome shotgun (WGS) entry which is preliminary data.</text>
</comment>
<evidence type="ECO:0000313" key="4">
    <source>
        <dbReference type="EMBL" id="KJK33977.1"/>
    </source>
</evidence>
<dbReference type="Gene3D" id="2.60.40.380">
    <property type="entry name" value="Purple acid phosphatase-like, N-terminal"/>
    <property type="match status" value="1"/>
</dbReference>
<evidence type="ECO:0000259" key="2">
    <source>
        <dbReference type="Pfam" id="PF09423"/>
    </source>
</evidence>
<name>A0A0F0GEX1_LENAE</name>